<gene>
    <name evidence="2" type="ORF">BLNAU_10757</name>
</gene>
<reference evidence="2 3" key="1">
    <citation type="journal article" date="2022" name="bioRxiv">
        <title>Genomics of Preaxostyla Flagellates Illuminates Evolutionary Transitions and the Path Towards Mitochondrial Loss.</title>
        <authorList>
            <person name="Novak L.V.F."/>
            <person name="Treitli S.C."/>
            <person name="Pyrih J."/>
            <person name="Halakuc P."/>
            <person name="Pipaliya S.V."/>
            <person name="Vacek V."/>
            <person name="Brzon O."/>
            <person name="Soukal P."/>
            <person name="Eme L."/>
            <person name="Dacks J.B."/>
            <person name="Karnkowska A."/>
            <person name="Elias M."/>
            <person name="Hampl V."/>
        </authorList>
    </citation>
    <scope>NUCLEOTIDE SEQUENCE [LARGE SCALE GENOMIC DNA]</scope>
    <source>
        <strain evidence="2">NAU3</strain>
        <tissue evidence="2">Gut</tissue>
    </source>
</reference>
<comment type="caution">
    <text evidence="2">The sequence shown here is derived from an EMBL/GenBank/DDBJ whole genome shotgun (WGS) entry which is preliminary data.</text>
</comment>
<evidence type="ECO:0000313" key="2">
    <source>
        <dbReference type="EMBL" id="KAK2954258.1"/>
    </source>
</evidence>
<feature type="compositionally biased region" description="Polar residues" evidence="1">
    <location>
        <begin position="7"/>
        <end position="43"/>
    </location>
</feature>
<name>A0ABQ9XRU0_9EUKA</name>
<keyword evidence="3" id="KW-1185">Reference proteome</keyword>
<sequence length="221" mass="24124">MVKRPTVSETDCASSSPHNNAHPQNYPSSNPIIVNVGTSTYQRDNAGFEDGAGTSKHKAATMPTITPNNTISRFGDWGTSSVSKARTRIVIPSMSDGMGALPLSFRLDISHSDLCKACMSKSHLCMQTNHLSTTHNHSLSSPLQSHFLFLPSGERSVVCGQRRNRSTISIQRRPDRVARKVSVSVKWDGFALFAIGRQMCVWRKFGEGWEGGRGECVGCGL</sequence>
<evidence type="ECO:0000313" key="3">
    <source>
        <dbReference type="Proteomes" id="UP001281761"/>
    </source>
</evidence>
<accession>A0ABQ9XRU0</accession>
<dbReference type="EMBL" id="JARBJD010000080">
    <property type="protein sequence ID" value="KAK2954258.1"/>
    <property type="molecule type" value="Genomic_DNA"/>
</dbReference>
<evidence type="ECO:0000256" key="1">
    <source>
        <dbReference type="SAM" id="MobiDB-lite"/>
    </source>
</evidence>
<organism evidence="2 3">
    <name type="scientific">Blattamonas nauphoetae</name>
    <dbReference type="NCBI Taxonomy" id="2049346"/>
    <lineage>
        <taxon>Eukaryota</taxon>
        <taxon>Metamonada</taxon>
        <taxon>Preaxostyla</taxon>
        <taxon>Oxymonadida</taxon>
        <taxon>Blattamonas</taxon>
    </lineage>
</organism>
<dbReference type="Proteomes" id="UP001281761">
    <property type="component" value="Unassembled WGS sequence"/>
</dbReference>
<feature type="region of interest" description="Disordered" evidence="1">
    <location>
        <begin position="1"/>
        <end position="67"/>
    </location>
</feature>
<proteinExistence type="predicted"/>
<protein>
    <submittedName>
        <fullName evidence="2">Uncharacterized protein</fullName>
    </submittedName>
</protein>